<dbReference type="InterPro" id="IPR010982">
    <property type="entry name" value="Lambda_DNA-bd_dom_sf"/>
</dbReference>
<organism evidence="1 2">
    <name type="scientific">Methylocystis echinoides</name>
    <dbReference type="NCBI Taxonomy" id="29468"/>
    <lineage>
        <taxon>Bacteria</taxon>
        <taxon>Pseudomonadati</taxon>
        <taxon>Pseudomonadota</taxon>
        <taxon>Alphaproteobacteria</taxon>
        <taxon>Hyphomicrobiales</taxon>
        <taxon>Methylocystaceae</taxon>
        <taxon>Methylocystis</taxon>
    </lineage>
</organism>
<dbReference type="AlphaFoldDB" id="A0A9W6GZF8"/>
<evidence type="ECO:0000313" key="2">
    <source>
        <dbReference type="Proteomes" id="UP001144323"/>
    </source>
</evidence>
<keyword evidence="1" id="KW-0238">DNA-binding</keyword>
<comment type="caution">
    <text evidence="1">The sequence shown here is derived from an EMBL/GenBank/DDBJ whole genome shotgun (WGS) entry which is preliminary data.</text>
</comment>
<accession>A0A9W6GZF8</accession>
<gene>
    <name evidence="1" type="ORF">LMG27198_47260</name>
</gene>
<dbReference type="InterPro" id="IPR022452">
    <property type="entry name" value="MqsA"/>
</dbReference>
<evidence type="ECO:0000313" key="1">
    <source>
        <dbReference type="EMBL" id="GLI95734.1"/>
    </source>
</evidence>
<protein>
    <submittedName>
        <fullName evidence="1">DNA-binding protein</fullName>
    </submittedName>
</protein>
<sequence length="140" mass="15402">MMATKDEPLPETMISPETGETLTRDLRPFTVAYKGESVVVDLPGYYPTGDGEGVHIGKEMAIVDQALRGLKEKADGVPSPETIRRLHAKLQLSWREAGALFKVGENAFDKYERGLVEPSGPTIQLMALLDRHPELAAELK</sequence>
<dbReference type="GO" id="GO:0003677">
    <property type="term" value="F:DNA binding"/>
    <property type="evidence" value="ECO:0007669"/>
    <property type="project" value="UniProtKB-KW"/>
</dbReference>
<keyword evidence="2" id="KW-1185">Reference proteome</keyword>
<name>A0A9W6GZF8_9HYPH</name>
<dbReference type="NCBIfam" id="TIGR03830">
    <property type="entry name" value="CxxCG_CxxCG_HTH"/>
    <property type="match status" value="1"/>
</dbReference>
<dbReference type="InterPro" id="IPR032758">
    <property type="entry name" value="MqsA/HigA-2"/>
</dbReference>
<reference evidence="1" key="1">
    <citation type="journal article" date="2023" name="Int. J. Syst. Evol. Microbiol.">
        <title>Methylocystis iwaonis sp. nov., a type II methane-oxidizing bacterium from surface soil of a rice paddy field in Japan, and emended description of the genus Methylocystis (ex Whittenbury et al. 1970) Bowman et al. 1993.</title>
        <authorList>
            <person name="Kaise H."/>
            <person name="Sawadogo J.B."/>
            <person name="Alam M.S."/>
            <person name="Ueno C."/>
            <person name="Dianou D."/>
            <person name="Shinjo R."/>
            <person name="Asakawa S."/>
        </authorList>
    </citation>
    <scope>NUCLEOTIDE SEQUENCE</scope>
    <source>
        <strain evidence="1">LMG27198</strain>
    </source>
</reference>
<dbReference type="Pfam" id="PF15731">
    <property type="entry name" value="MqsA_antitoxin"/>
    <property type="match status" value="1"/>
</dbReference>
<dbReference type="Proteomes" id="UP001144323">
    <property type="component" value="Unassembled WGS sequence"/>
</dbReference>
<dbReference type="EMBL" id="BSEC01000005">
    <property type="protein sequence ID" value="GLI95734.1"/>
    <property type="molecule type" value="Genomic_DNA"/>
</dbReference>
<dbReference type="Gene3D" id="1.10.260.40">
    <property type="entry name" value="lambda repressor-like DNA-binding domains"/>
    <property type="match status" value="1"/>
</dbReference>
<proteinExistence type="predicted"/>